<evidence type="ECO:0000256" key="1">
    <source>
        <dbReference type="PROSITE-ProRule" id="PRU10141"/>
    </source>
</evidence>
<keyword evidence="1" id="KW-0067">ATP-binding</keyword>
<proteinExistence type="predicted"/>
<accession>A0AAD5S5W4</accession>
<feature type="compositionally biased region" description="Low complexity" evidence="2">
    <location>
        <begin position="86"/>
        <end position="106"/>
    </location>
</feature>
<evidence type="ECO:0008006" key="5">
    <source>
        <dbReference type="Google" id="ProtNLM"/>
    </source>
</evidence>
<name>A0AAD5S5W4_9FUNG</name>
<sequence>MKTVKDQLRELGLKEKFSTIKDTAKDTFSTAKDSLRDVAEKVSLPPSRGGSISRKTSRKGWDDSSVPTTRSKDLHKTASKSDTLLPSATSHSPTITPTSPSTSEPTLKTQNHQPLPLAALKKFVQQNRATQIGAGGFAKVVKVRLDDGSYVAVKVHERRKGESGQAFRARVGREVDCQVKARCSGVVEVCCSHQHVS</sequence>
<organism evidence="3 4">
    <name type="scientific">Rhizophlyctis rosea</name>
    <dbReference type="NCBI Taxonomy" id="64517"/>
    <lineage>
        <taxon>Eukaryota</taxon>
        <taxon>Fungi</taxon>
        <taxon>Fungi incertae sedis</taxon>
        <taxon>Chytridiomycota</taxon>
        <taxon>Chytridiomycota incertae sedis</taxon>
        <taxon>Chytridiomycetes</taxon>
        <taxon>Rhizophlyctidales</taxon>
        <taxon>Rhizophlyctidaceae</taxon>
        <taxon>Rhizophlyctis</taxon>
    </lineage>
</organism>
<dbReference type="AlphaFoldDB" id="A0AAD5S5W4"/>
<feature type="binding site" evidence="1">
    <location>
        <position position="154"/>
    </location>
    <ligand>
        <name>ATP</name>
        <dbReference type="ChEBI" id="CHEBI:30616"/>
    </ligand>
</feature>
<dbReference type="InterPro" id="IPR011009">
    <property type="entry name" value="Kinase-like_dom_sf"/>
</dbReference>
<gene>
    <name evidence="3" type="ORF">HK097_000211</name>
</gene>
<dbReference type="GO" id="GO:0005524">
    <property type="term" value="F:ATP binding"/>
    <property type="evidence" value="ECO:0007669"/>
    <property type="project" value="UniProtKB-UniRule"/>
</dbReference>
<dbReference type="InterPro" id="IPR017441">
    <property type="entry name" value="Protein_kinase_ATP_BS"/>
</dbReference>
<dbReference type="EMBL" id="JADGJD010001021">
    <property type="protein sequence ID" value="KAJ3047137.1"/>
    <property type="molecule type" value="Genomic_DNA"/>
</dbReference>
<feature type="region of interest" description="Disordered" evidence="2">
    <location>
        <begin position="37"/>
        <end position="110"/>
    </location>
</feature>
<reference evidence="3" key="1">
    <citation type="submission" date="2020-05" db="EMBL/GenBank/DDBJ databases">
        <title>Phylogenomic resolution of chytrid fungi.</title>
        <authorList>
            <person name="Stajich J.E."/>
            <person name="Amses K."/>
            <person name="Simmons R."/>
            <person name="Seto K."/>
            <person name="Myers J."/>
            <person name="Bonds A."/>
            <person name="Quandt C.A."/>
            <person name="Barry K."/>
            <person name="Liu P."/>
            <person name="Grigoriev I."/>
            <person name="Longcore J.E."/>
            <person name="James T.Y."/>
        </authorList>
    </citation>
    <scope>NUCLEOTIDE SEQUENCE</scope>
    <source>
        <strain evidence="3">JEL0318</strain>
    </source>
</reference>
<dbReference type="Gene3D" id="3.30.200.20">
    <property type="entry name" value="Phosphorylase Kinase, domain 1"/>
    <property type="match status" value="1"/>
</dbReference>
<dbReference type="SUPFAM" id="SSF56112">
    <property type="entry name" value="Protein kinase-like (PK-like)"/>
    <property type="match status" value="1"/>
</dbReference>
<comment type="caution">
    <text evidence="3">The sequence shown here is derived from an EMBL/GenBank/DDBJ whole genome shotgun (WGS) entry which is preliminary data.</text>
</comment>
<evidence type="ECO:0000256" key="2">
    <source>
        <dbReference type="SAM" id="MobiDB-lite"/>
    </source>
</evidence>
<dbReference type="Proteomes" id="UP001212841">
    <property type="component" value="Unassembled WGS sequence"/>
</dbReference>
<keyword evidence="1" id="KW-0547">Nucleotide-binding</keyword>
<evidence type="ECO:0000313" key="3">
    <source>
        <dbReference type="EMBL" id="KAJ3047137.1"/>
    </source>
</evidence>
<evidence type="ECO:0000313" key="4">
    <source>
        <dbReference type="Proteomes" id="UP001212841"/>
    </source>
</evidence>
<protein>
    <recommendedName>
        <fullName evidence="5">Protein kinase domain-containing protein</fullName>
    </recommendedName>
</protein>
<dbReference type="PROSITE" id="PS00107">
    <property type="entry name" value="PROTEIN_KINASE_ATP"/>
    <property type="match status" value="1"/>
</dbReference>
<keyword evidence="4" id="KW-1185">Reference proteome</keyword>